<dbReference type="Proteomes" id="UP000050482">
    <property type="component" value="Unassembled WGS sequence"/>
</dbReference>
<evidence type="ECO:0000313" key="1">
    <source>
        <dbReference type="EMBL" id="KPV43723.1"/>
    </source>
</evidence>
<keyword evidence="2" id="KW-1185">Reference proteome</keyword>
<proteinExistence type="predicted"/>
<organism evidence="1 2">
    <name type="scientific">Alicyclobacillus ferrooxydans</name>
    <dbReference type="NCBI Taxonomy" id="471514"/>
    <lineage>
        <taxon>Bacteria</taxon>
        <taxon>Bacillati</taxon>
        <taxon>Bacillota</taxon>
        <taxon>Bacilli</taxon>
        <taxon>Bacillales</taxon>
        <taxon>Alicyclobacillaceae</taxon>
        <taxon>Alicyclobacillus</taxon>
    </lineage>
</organism>
<reference evidence="1 2" key="1">
    <citation type="submission" date="2015-09" db="EMBL/GenBank/DDBJ databases">
        <title>Draft genome sequence of Alicyclobacillus ferrooxydans DSM 22381.</title>
        <authorList>
            <person name="Hemp J."/>
        </authorList>
    </citation>
    <scope>NUCLEOTIDE SEQUENCE [LARGE SCALE GENOMIC DNA]</scope>
    <source>
        <strain evidence="1 2">TC-34</strain>
    </source>
</reference>
<dbReference type="InterPro" id="IPR018680">
    <property type="entry name" value="DUF2164"/>
</dbReference>
<comment type="caution">
    <text evidence="1">The sequence shown here is derived from an EMBL/GenBank/DDBJ whole genome shotgun (WGS) entry which is preliminary data.</text>
</comment>
<name>A0A0P9D2H5_9BACL</name>
<dbReference type="Pfam" id="PF09932">
    <property type="entry name" value="DUF2164"/>
    <property type="match status" value="1"/>
</dbReference>
<evidence type="ECO:0000313" key="2">
    <source>
        <dbReference type="Proteomes" id="UP000050482"/>
    </source>
</evidence>
<dbReference type="EMBL" id="LJCO01000046">
    <property type="protein sequence ID" value="KPV43723.1"/>
    <property type="molecule type" value="Genomic_DNA"/>
</dbReference>
<sequence>MKPIRIPREEKQDLIQQLEDYIIDQTGEAFGNIAAEGLFDHVLSLVTPYVYNQAITDARTVVSEEWSRLEDELNVLERPINRRR</sequence>
<gene>
    <name evidence="1" type="ORF">AN477_11245</name>
</gene>
<dbReference type="PATRIC" id="fig|471514.4.peg.2056"/>
<dbReference type="AlphaFoldDB" id="A0A0P9D2H5"/>
<evidence type="ECO:0008006" key="3">
    <source>
        <dbReference type="Google" id="ProtNLM"/>
    </source>
</evidence>
<dbReference type="RefSeq" id="WP_054969254.1">
    <property type="nucleotide sequence ID" value="NZ_LJCO01000046.1"/>
</dbReference>
<accession>A0A0P9D2H5</accession>
<protein>
    <recommendedName>
        <fullName evidence="3">DUF2164 domain-containing protein</fullName>
    </recommendedName>
</protein>